<evidence type="ECO:0000313" key="4">
    <source>
        <dbReference type="Proteomes" id="UP000193922"/>
    </source>
</evidence>
<feature type="transmembrane region" description="Helical" evidence="2">
    <location>
        <begin position="289"/>
        <end position="307"/>
    </location>
</feature>
<feature type="region of interest" description="Disordered" evidence="1">
    <location>
        <begin position="62"/>
        <end position="129"/>
    </location>
</feature>
<proteinExistence type="predicted"/>
<name>A0A1Y1WLK2_9FUNG</name>
<dbReference type="OrthoDB" id="68611at2759"/>
<organism evidence="3 4">
    <name type="scientific">Linderina pennispora</name>
    <dbReference type="NCBI Taxonomy" id="61395"/>
    <lineage>
        <taxon>Eukaryota</taxon>
        <taxon>Fungi</taxon>
        <taxon>Fungi incertae sedis</taxon>
        <taxon>Zoopagomycota</taxon>
        <taxon>Kickxellomycotina</taxon>
        <taxon>Kickxellomycetes</taxon>
        <taxon>Kickxellales</taxon>
        <taxon>Kickxellaceae</taxon>
        <taxon>Linderina</taxon>
    </lineage>
</organism>
<keyword evidence="4" id="KW-1185">Reference proteome</keyword>
<evidence type="ECO:0000313" key="3">
    <source>
        <dbReference type="EMBL" id="ORX74451.1"/>
    </source>
</evidence>
<dbReference type="RefSeq" id="XP_040747662.1">
    <property type="nucleotide sequence ID" value="XM_040883737.1"/>
</dbReference>
<feature type="region of interest" description="Disordered" evidence="1">
    <location>
        <begin position="156"/>
        <end position="176"/>
    </location>
</feature>
<feature type="region of interest" description="Disordered" evidence="1">
    <location>
        <begin position="1"/>
        <end position="24"/>
    </location>
</feature>
<evidence type="ECO:0000256" key="2">
    <source>
        <dbReference type="SAM" id="Phobius"/>
    </source>
</evidence>
<keyword evidence="2" id="KW-0472">Membrane</keyword>
<feature type="compositionally biased region" description="Polar residues" evidence="1">
    <location>
        <begin position="111"/>
        <end position="121"/>
    </location>
</feature>
<accession>A0A1Y1WLK2</accession>
<dbReference type="AlphaFoldDB" id="A0A1Y1WLK2"/>
<protein>
    <submittedName>
        <fullName evidence="3">Uncharacterized protein</fullName>
    </submittedName>
</protein>
<evidence type="ECO:0000256" key="1">
    <source>
        <dbReference type="SAM" id="MobiDB-lite"/>
    </source>
</evidence>
<keyword evidence="2" id="KW-1133">Transmembrane helix</keyword>
<comment type="caution">
    <text evidence="3">The sequence shown here is derived from an EMBL/GenBank/DDBJ whole genome shotgun (WGS) entry which is preliminary data.</text>
</comment>
<dbReference type="Proteomes" id="UP000193922">
    <property type="component" value="Unassembled WGS sequence"/>
</dbReference>
<gene>
    <name evidence="3" type="ORF">DL89DRAFT_16687</name>
</gene>
<keyword evidence="2" id="KW-0812">Transmembrane</keyword>
<dbReference type="GeneID" id="63800385"/>
<feature type="compositionally biased region" description="Basic and acidic residues" evidence="1">
    <location>
        <begin position="1"/>
        <end position="12"/>
    </location>
</feature>
<reference evidence="3 4" key="1">
    <citation type="submission" date="2016-07" db="EMBL/GenBank/DDBJ databases">
        <title>Pervasive Adenine N6-methylation of Active Genes in Fungi.</title>
        <authorList>
            <consortium name="DOE Joint Genome Institute"/>
            <person name="Mondo S.J."/>
            <person name="Dannebaum R.O."/>
            <person name="Kuo R.C."/>
            <person name="Labutti K."/>
            <person name="Haridas S."/>
            <person name="Kuo A."/>
            <person name="Salamov A."/>
            <person name="Ahrendt S.R."/>
            <person name="Lipzen A."/>
            <person name="Sullivan W."/>
            <person name="Andreopoulos W.B."/>
            <person name="Clum A."/>
            <person name="Lindquist E."/>
            <person name="Daum C."/>
            <person name="Ramamoorthy G.K."/>
            <person name="Gryganskyi A."/>
            <person name="Culley D."/>
            <person name="Magnuson J.K."/>
            <person name="James T.Y."/>
            <person name="O'Malley M.A."/>
            <person name="Stajich J.E."/>
            <person name="Spatafora J.W."/>
            <person name="Visel A."/>
            <person name="Grigoriev I.V."/>
        </authorList>
    </citation>
    <scope>NUCLEOTIDE SEQUENCE [LARGE SCALE GENOMIC DNA]</scope>
    <source>
        <strain evidence="3 4">ATCC 12442</strain>
    </source>
</reference>
<dbReference type="EMBL" id="MCFD01000001">
    <property type="protein sequence ID" value="ORX74451.1"/>
    <property type="molecule type" value="Genomic_DNA"/>
</dbReference>
<sequence>MSGRDTISDNDHSTQATASVAIPPATGAAAGNRASLVFQRLHASSVLPATASLISPVRPAIQSPDVLPENASSRRHPEQRSLHRSKTAGGSVASSIWSHVRATTPGESAAPRTNSSQSPRSMPSAWPSGLRRASTYSMVTSSNAGESGAFGAVTAPETPTIPSMGPLGEVSDGTGDEGSVYEGAGTVSAETSPLLPPASSAETAQQAVFKRSIKPRIASALGGTMSGLTPEQVNVAKAVLAYSLAALVPFVPFLRDWLGDPDYMSPHLVTNATIWYHAAKTRSGLTEGGLVGIIWVFVTSCVMYVALFTGEWLHERYAVDPSAISLLGNSDDVP</sequence>